<dbReference type="AlphaFoldDB" id="A0A8T0MU48"/>
<feature type="region of interest" description="Disordered" evidence="1">
    <location>
        <begin position="136"/>
        <end position="155"/>
    </location>
</feature>
<evidence type="ECO:0000256" key="1">
    <source>
        <dbReference type="SAM" id="MobiDB-lite"/>
    </source>
</evidence>
<feature type="compositionally biased region" description="Low complexity" evidence="1">
    <location>
        <begin position="299"/>
        <end position="309"/>
    </location>
</feature>
<feature type="region of interest" description="Disordered" evidence="1">
    <location>
        <begin position="350"/>
        <end position="437"/>
    </location>
</feature>
<feature type="compositionally biased region" description="Low complexity" evidence="1">
    <location>
        <begin position="374"/>
        <end position="391"/>
    </location>
</feature>
<sequence>MRGRAEPIADPVSALLLRGMAYSAMAAVLSKLTRRKVPAGSERKGGKHRGGLDGACALASAIRRSCTSGRDEEPRREEPAVGKTTRGRIAIHLAPSCPTLAPRAAALARALAAAPAATVAVAAGCPTCSPLQLAPDEPTATRTRRPRVPATCPLPRREVGRGSAWAERRTLGCPAGLRELPRRPPPPRAAQSCRRGWRGELAAVHGRRRARRRGRWTEEAGQRREEGRVARRGRAGREEGRSDEEEDAATSAMDPRRLAMAVASRAFTLRRGLTSRRGPRPPPVVATPGRGEAQGRGGAAAASRRSPNGGRREQPASRRGCPAWPRRRGREGWRAGRQRGREVLRAMCRRGRRAEGRRGGLSPGHQREAKTPGSPFSDSTSLLLTFSLPRSLARRRQGEQKLPTIDGQRASPARPGTTSGRHGPVLDGLPRAGEPTGSCRYGLHAWPSAQTRHYGPFFVPGQPV</sequence>
<feature type="region of interest" description="Disordered" evidence="1">
    <location>
        <begin position="269"/>
        <end position="338"/>
    </location>
</feature>
<accession>A0A8T0MU48</accession>
<feature type="compositionally biased region" description="Basic residues" evidence="1">
    <location>
        <begin position="205"/>
        <end position="214"/>
    </location>
</feature>
<feature type="compositionally biased region" description="Basic and acidic residues" evidence="1">
    <location>
        <begin position="215"/>
        <end position="240"/>
    </location>
</feature>
<feature type="compositionally biased region" description="Basic and acidic residues" evidence="1">
    <location>
        <begin position="69"/>
        <end position="80"/>
    </location>
</feature>
<feature type="region of interest" description="Disordered" evidence="1">
    <location>
        <begin position="176"/>
        <end position="257"/>
    </location>
</feature>
<evidence type="ECO:0000313" key="3">
    <source>
        <dbReference type="Proteomes" id="UP000823388"/>
    </source>
</evidence>
<gene>
    <name evidence="2" type="ORF">PVAP13_9NG485114</name>
</gene>
<comment type="caution">
    <text evidence="2">The sequence shown here is derived from an EMBL/GenBank/DDBJ whole genome shotgun (WGS) entry which is preliminary data.</text>
</comment>
<protein>
    <submittedName>
        <fullName evidence="2">Uncharacterized protein</fullName>
    </submittedName>
</protein>
<organism evidence="2 3">
    <name type="scientific">Panicum virgatum</name>
    <name type="common">Blackwell switchgrass</name>
    <dbReference type="NCBI Taxonomy" id="38727"/>
    <lineage>
        <taxon>Eukaryota</taxon>
        <taxon>Viridiplantae</taxon>
        <taxon>Streptophyta</taxon>
        <taxon>Embryophyta</taxon>
        <taxon>Tracheophyta</taxon>
        <taxon>Spermatophyta</taxon>
        <taxon>Magnoliopsida</taxon>
        <taxon>Liliopsida</taxon>
        <taxon>Poales</taxon>
        <taxon>Poaceae</taxon>
        <taxon>PACMAD clade</taxon>
        <taxon>Panicoideae</taxon>
        <taxon>Panicodae</taxon>
        <taxon>Paniceae</taxon>
        <taxon>Panicinae</taxon>
        <taxon>Panicum</taxon>
        <taxon>Panicum sect. Hiantes</taxon>
    </lineage>
</organism>
<keyword evidence="3" id="KW-1185">Reference proteome</keyword>
<proteinExistence type="predicted"/>
<dbReference type="Proteomes" id="UP000823388">
    <property type="component" value="Chromosome 9N"/>
</dbReference>
<reference evidence="2" key="1">
    <citation type="submission" date="2020-05" db="EMBL/GenBank/DDBJ databases">
        <title>WGS assembly of Panicum virgatum.</title>
        <authorList>
            <person name="Lovell J.T."/>
            <person name="Jenkins J."/>
            <person name="Shu S."/>
            <person name="Juenger T.E."/>
            <person name="Schmutz J."/>
        </authorList>
    </citation>
    <scope>NUCLEOTIDE SEQUENCE</scope>
    <source>
        <strain evidence="2">AP13</strain>
    </source>
</reference>
<feature type="region of interest" description="Disordered" evidence="1">
    <location>
        <begin position="66"/>
        <end position="87"/>
    </location>
</feature>
<name>A0A8T0MU48_PANVG</name>
<dbReference type="EMBL" id="CM029054">
    <property type="protein sequence ID" value="KAG2539662.1"/>
    <property type="molecule type" value="Genomic_DNA"/>
</dbReference>
<evidence type="ECO:0000313" key="2">
    <source>
        <dbReference type="EMBL" id="KAG2539662.1"/>
    </source>
</evidence>